<keyword evidence="7 8" id="KW-0472">Membrane</keyword>
<proteinExistence type="inferred from homology"/>
<dbReference type="Gene3D" id="1.10.3720.10">
    <property type="entry name" value="MetI-like"/>
    <property type="match status" value="1"/>
</dbReference>
<dbReference type="SUPFAM" id="SSF161098">
    <property type="entry name" value="MetI-like"/>
    <property type="match status" value="1"/>
</dbReference>
<dbReference type="InterPro" id="IPR005672">
    <property type="entry name" value="Phosphate_PstA"/>
</dbReference>
<dbReference type="InterPro" id="IPR035906">
    <property type="entry name" value="MetI-like_sf"/>
</dbReference>
<evidence type="ECO:0000256" key="5">
    <source>
        <dbReference type="ARBA" id="ARBA00022692"/>
    </source>
</evidence>
<reference evidence="10 11" key="1">
    <citation type="submission" date="2017-07" db="EMBL/GenBank/DDBJ databases">
        <title>Genomes of Fischerella (Mastigocladus) sp. strains.</title>
        <authorList>
            <person name="Miller S.R."/>
        </authorList>
    </citation>
    <scope>NUCLEOTIDE SEQUENCE [LARGE SCALE GENOMIC DNA]</scope>
    <source>
        <strain evidence="10 11">CCMEE 5318</strain>
    </source>
</reference>
<evidence type="ECO:0000256" key="6">
    <source>
        <dbReference type="ARBA" id="ARBA00022989"/>
    </source>
</evidence>
<evidence type="ECO:0000256" key="8">
    <source>
        <dbReference type="RuleBase" id="RU363043"/>
    </source>
</evidence>
<dbReference type="AlphaFoldDB" id="A0A2N6LA20"/>
<evidence type="ECO:0000256" key="4">
    <source>
        <dbReference type="ARBA" id="ARBA00022475"/>
    </source>
</evidence>
<evidence type="ECO:0000256" key="2">
    <source>
        <dbReference type="ARBA" id="ARBA00007069"/>
    </source>
</evidence>
<dbReference type="GO" id="GO:0005315">
    <property type="term" value="F:phosphate transmembrane transporter activity"/>
    <property type="evidence" value="ECO:0007669"/>
    <property type="project" value="InterPro"/>
</dbReference>
<name>A0A2N6LA20_9CYAN</name>
<feature type="transmembrane region" description="Helical" evidence="8">
    <location>
        <begin position="159"/>
        <end position="178"/>
    </location>
</feature>
<evidence type="ECO:0000313" key="10">
    <source>
        <dbReference type="EMBL" id="PMB19289.1"/>
    </source>
</evidence>
<evidence type="ECO:0000259" key="9">
    <source>
        <dbReference type="PROSITE" id="PS50928"/>
    </source>
</evidence>
<dbReference type="GO" id="GO:0005886">
    <property type="term" value="C:plasma membrane"/>
    <property type="evidence" value="ECO:0007669"/>
    <property type="project" value="UniProtKB-SubCell"/>
</dbReference>
<keyword evidence="4 8" id="KW-1003">Cell membrane</keyword>
<gene>
    <name evidence="10" type="primary">pstA</name>
    <name evidence="10" type="ORF">CEN46_18880</name>
</gene>
<feature type="transmembrane region" description="Helical" evidence="8">
    <location>
        <begin position="231"/>
        <end position="251"/>
    </location>
</feature>
<evidence type="ECO:0000256" key="1">
    <source>
        <dbReference type="ARBA" id="ARBA00004651"/>
    </source>
</evidence>
<dbReference type="PANTHER" id="PTHR43470">
    <property type="entry name" value="PHOSPHATE TRANSPORT SYSTEM PERMEASE PROTEIN PSTA-RELATED"/>
    <property type="match status" value="1"/>
</dbReference>
<feature type="transmembrane region" description="Helical" evidence="8">
    <location>
        <begin position="280"/>
        <end position="301"/>
    </location>
</feature>
<evidence type="ECO:0000313" key="11">
    <source>
        <dbReference type="Proteomes" id="UP000235081"/>
    </source>
</evidence>
<dbReference type="GO" id="GO:0035435">
    <property type="term" value="P:phosphate ion transmembrane transport"/>
    <property type="evidence" value="ECO:0007669"/>
    <property type="project" value="InterPro"/>
</dbReference>
<feature type="transmembrane region" description="Helical" evidence="8">
    <location>
        <begin position="130"/>
        <end position="147"/>
    </location>
</feature>
<dbReference type="InterPro" id="IPR000515">
    <property type="entry name" value="MetI-like"/>
</dbReference>
<feature type="domain" description="ABC transmembrane type-1" evidence="9">
    <location>
        <begin position="85"/>
        <end position="297"/>
    </location>
</feature>
<accession>A0A2N6LA20</accession>
<keyword evidence="3" id="KW-0813">Transport</keyword>
<dbReference type="Pfam" id="PF00528">
    <property type="entry name" value="BPD_transp_1"/>
    <property type="match status" value="1"/>
</dbReference>
<dbReference type="EMBL" id="NMQE01000614">
    <property type="protein sequence ID" value="PMB19289.1"/>
    <property type="molecule type" value="Genomic_DNA"/>
</dbReference>
<evidence type="ECO:0000256" key="3">
    <source>
        <dbReference type="ARBA" id="ARBA00022448"/>
    </source>
</evidence>
<keyword evidence="6 8" id="KW-1133">Transmembrane helix</keyword>
<feature type="transmembrane region" description="Helical" evidence="8">
    <location>
        <begin position="35"/>
        <end position="56"/>
    </location>
</feature>
<dbReference type="NCBIfam" id="TIGR00974">
    <property type="entry name" value="3a0107s02c"/>
    <property type="match status" value="1"/>
</dbReference>
<feature type="transmembrane region" description="Helical" evidence="8">
    <location>
        <begin position="204"/>
        <end position="224"/>
    </location>
</feature>
<evidence type="ECO:0000256" key="7">
    <source>
        <dbReference type="ARBA" id="ARBA00023136"/>
    </source>
</evidence>
<protein>
    <recommendedName>
        <fullName evidence="8">Phosphate transport system permease protein PstA</fullName>
    </recommendedName>
</protein>
<comment type="subcellular location">
    <subcellularLocation>
        <location evidence="1 8">Cell membrane</location>
        <topology evidence="1 8">Multi-pass membrane protein</topology>
    </subcellularLocation>
</comment>
<sequence length="310" mass="33892">MTAQNPKAFQNYSEANPNFNASLSDRYRLDKILEFAAWTATFFGLAMLVILLITVFRDGLFRLNWSFITSYPSRNPSAAGILSPLVGSIWLLVTVALVSFPLGVGAGIYLEEYASDNWLTRFVDINIANLAAVPSIIYGLLGLQLFVRWMFPITNGRSVLAGALTLSLLILPVIIIATREALRTVPDSIRQAGYALGATKWQVIRIQVFPLALPGILTGTILALSRAIGETASLITIGALTFIAFVPELSLKGLQSPFTALPIQIYNWVSRPQPEFHTNAAAAIIVLMILLLLMNTAAIVLRNKFQKARG</sequence>
<organism evidence="10 11">
    <name type="scientific">Fischerella thermalis CCMEE 5318</name>
    <dbReference type="NCBI Taxonomy" id="2019666"/>
    <lineage>
        <taxon>Bacteria</taxon>
        <taxon>Bacillati</taxon>
        <taxon>Cyanobacteriota</taxon>
        <taxon>Cyanophyceae</taxon>
        <taxon>Nostocales</taxon>
        <taxon>Hapalosiphonaceae</taxon>
        <taxon>Fischerella</taxon>
    </lineage>
</organism>
<feature type="transmembrane region" description="Helical" evidence="8">
    <location>
        <begin position="77"/>
        <end position="110"/>
    </location>
</feature>
<comment type="caution">
    <text evidence="10">The sequence shown here is derived from an EMBL/GenBank/DDBJ whole genome shotgun (WGS) entry which is preliminary data.</text>
</comment>
<dbReference type="Proteomes" id="UP000235081">
    <property type="component" value="Unassembled WGS sequence"/>
</dbReference>
<dbReference type="PROSITE" id="PS50928">
    <property type="entry name" value="ABC_TM1"/>
    <property type="match status" value="1"/>
</dbReference>
<keyword evidence="5 8" id="KW-0812">Transmembrane</keyword>
<dbReference type="RefSeq" id="WP_102182736.1">
    <property type="nucleotide sequence ID" value="NZ_NMQE01000614.1"/>
</dbReference>
<dbReference type="PANTHER" id="PTHR43470:SF5">
    <property type="entry name" value="PHOSPHATE TRANSPORT SYSTEM PERMEASE PROTEIN PSTA"/>
    <property type="match status" value="1"/>
</dbReference>
<comment type="similarity">
    <text evidence="2 8">Belongs to the binding-protein-dependent transport system permease family. CysTW subfamily.</text>
</comment>
<dbReference type="CDD" id="cd06261">
    <property type="entry name" value="TM_PBP2"/>
    <property type="match status" value="1"/>
</dbReference>